<sequence>MLNFWIRRNYDVNALDKNNRTPLFDAIDSDNIEIVEVLLNNGAKTDVVDKSGETPLHYACMTGKADIVKLLITKGNADANALNKRSEKTPLFYAVDSGSIEAVDILLTHGARTDVVDK</sequence>
<protein>
    <submittedName>
        <fullName evidence="4">Uncharacterized protein</fullName>
    </submittedName>
</protein>
<feature type="repeat" description="ANK" evidence="3">
    <location>
        <begin position="51"/>
        <end position="75"/>
    </location>
</feature>
<dbReference type="InterPro" id="IPR036770">
    <property type="entry name" value="Ankyrin_rpt-contain_sf"/>
</dbReference>
<reference evidence="5" key="1">
    <citation type="journal article" date="2010" name="Nature">
        <title>The Amphimedon queenslandica genome and the evolution of animal complexity.</title>
        <authorList>
            <person name="Srivastava M."/>
            <person name="Simakov O."/>
            <person name="Chapman J."/>
            <person name="Fahey B."/>
            <person name="Gauthier M.E."/>
            <person name="Mitros T."/>
            <person name="Richards G.S."/>
            <person name="Conaco C."/>
            <person name="Dacre M."/>
            <person name="Hellsten U."/>
            <person name="Larroux C."/>
            <person name="Putnam N.H."/>
            <person name="Stanke M."/>
            <person name="Adamska M."/>
            <person name="Darling A."/>
            <person name="Degnan S.M."/>
            <person name="Oakley T.H."/>
            <person name="Plachetzki D.C."/>
            <person name="Zhai Y."/>
            <person name="Adamski M."/>
            <person name="Calcino A."/>
            <person name="Cummins S.F."/>
            <person name="Goodstein D.M."/>
            <person name="Harris C."/>
            <person name="Jackson D.J."/>
            <person name="Leys S.P."/>
            <person name="Shu S."/>
            <person name="Woodcroft B.J."/>
            <person name="Vervoort M."/>
            <person name="Kosik K.S."/>
            <person name="Manning G."/>
            <person name="Degnan B.M."/>
            <person name="Rokhsar D.S."/>
        </authorList>
    </citation>
    <scope>NUCLEOTIDE SEQUENCE [LARGE SCALE GENOMIC DNA]</scope>
</reference>
<dbReference type="RefSeq" id="XP_019857514.1">
    <property type="nucleotide sequence ID" value="XM_020001955.1"/>
</dbReference>
<dbReference type="SMART" id="SM00248">
    <property type="entry name" value="ANK"/>
    <property type="match status" value="3"/>
</dbReference>
<reference evidence="4" key="2">
    <citation type="submission" date="2024-06" db="UniProtKB">
        <authorList>
            <consortium name="EnsemblMetazoa"/>
        </authorList>
    </citation>
    <scope>IDENTIFICATION</scope>
</reference>
<dbReference type="Proteomes" id="UP000007879">
    <property type="component" value="Unassembled WGS sequence"/>
</dbReference>
<dbReference type="PANTHER" id="PTHR24198">
    <property type="entry name" value="ANKYRIN REPEAT AND PROTEIN KINASE DOMAIN-CONTAINING PROTEIN"/>
    <property type="match status" value="1"/>
</dbReference>
<dbReference type="PROSITE" id="PS50297">
    <property type="entry name" value="ANK_REP_REGION"/>
    <property type="match status" value="3"/>
</dbReference>
<dbReference type="GO" id="GO:0005737">
    <property type="term" value="C:cytoplasm"/>
    <property type="evidence" value="ECO:0007669"/>
    <property type="project" value="TreeGrafter"/>
</dbReference>
<dbReference type="EnsemblMetazoa" id="XM_020001955.1">
    <property type="protein sequence ID" value="XP_019857514.1"/>
    <property type="gene ID" value="LOC109585814"/>
</dbReference>
<feature type="repeat" description="ANK" evidence="3">
    <location>
        <begin position="86"/>
        <end position="118"/>
    </location>
</feature>
<dbReference type="GeneID" id="109585814"/>
<dbReference type="Pfam" id="PF12796">
    <property type="entry name" value="Ank_2"/>
    <property type="match status" value="1"/>
</dbReference>
<dbReference type="InterPro" id="IPR002110">
    <property type="entry name" value="Ankyrin_rpt"/>
</dbReference>
<dbReference type="AlphaFoldDB" id="A0AAN0JL49"/>
<keyword evidence="5" id="KW-1185">Reference proteome</keyword>
<organism evidence="4 5">
    <name type="scientific">Amphimedon queenslandica</name>
    <name type="common">Sponge</name>
    <dbReference type="NCBI Taxonomy" id="400682"/>
    <lineage>
        <taxon>Eukaryota</taxon>
        <taxon>Metazoa</taxon>
        <taxon>Porifera</taxon>
        <taxon>Demospongiae</taxon>
        <taxon>Heteroscleromorpha</taxon>
        <taxon>Haplosclerida</taxon>
        <taxon>Niphatidae</taxon>
        <taxon>Amphimedon</taxon>
    </lineage>
</organism>
<keyword evidence="1" id="KW-0677">Repeat</keyword>
<evidence type="ECO:0000256" key="1">
    <source>
        <dbReference type="ARBA" id="ARBA00022737"/>
    </source>
</evidence>
<dbReference type="PROSITE" id="PS50088">
    <property type="entry name" value="ANK_REPEAT"/>
    <property type="match status" value="3"/>
</dbReference>
<evidence type="ECO:0000256" key="3">
    <source>
        <dbReference type="PROSITE-ProRule" id="PRU00023"/>
    </source>
</evidence>
<name>A0AAN0JL49_AMPQE</name>
<evidence type="ECO:0000256" key="2">
    <source>
        <dbReference type="ARBA" id="ARBA00023043"/>
    </source>
</evidence>
<accession>A0AAN0JL49</accession>
<dbReference type="SUPFAM" id="SSF48403">
    <property type="entry name" value="Ankyrin repeat"/>
    <property type="match status" value="1"/>
</dbReference>
<proteinExistence type="predicted"/>
<dbReference type="PANTHER" id="PTHR24198:SF165">
    <property type="entry name" value="ANKYRIN REPEAT-CONTAINING PROTEIN-RELATED"/>
    <property type="match status" value="1"/>
</dbReference>
<feature type="repeat" description="ANK" evidence="3">
    <location>
        <begin position="18"/>
        <end position="50"/>
    </location>
</feature>
<dbReference type="KEGG" id="aqu:109585814"/>
<keyword evidence="2 3" id="KW-0040">ANK repeat</keyword>
<evidence type="ECO:0000313" key="4">
    <source>
        <dbReference type="EnsemblMetazoa" id="XP_019857514.1"/>
    </source>
</evidence>
<dbReference type="Gene3D" id="1.25.40.20">
    <property type="entry name" value="Ankyrin repeat-containing domain"/>
    <property type="match status" value="2"/>
</dbReference>
<evidence type="ECO:0000313" key="5">
    <source>
        <dbReference type="Proteomes" id="UP000007879"/>
    </source>
</evidence>
<dbReference type="PRINTS" id="PR01415">
    <property type="entry name" value="ANKYRIN"/>
</dbReference>